<evidence type="ECO:0008006" key="6">
    <source>
        <dbReference type="Google" id="ProtNLM"/>
    </source>
</evidence>
<evidence type="ECO:0000313" key="5">
    <source>
        <dbReference type="Proteomes" id="UP000605427"/>
    </source>
</evidence>
<dbReference type="InterPro" id="IPR016181">
    <property type="entry name" value="Acyl_CoA_acyltransferase"/>
</dbReference>
<name>A0ABQ1ZUV3_9BACL</name>
<evidence type="ECO:0000259" key="3">
    <source>
        <dbReference type="PROSITE" id="PS51186"/>
    </source>
</evidence>
<accession>A0ABQ1ZUV3</accession>
<dbReference type="CDD" id="cd04301">
    <property type="entry name" value="NAT_SF"/>
    <property type="match status" value="1"/>
</dbReference>
<dbReference type="EMBL" id="BMDD01000003">
    <property type="protein sequence ID" value="GGH79265.1"/>
    <property type="molecule type" value="Genomic_DNA"/>
</dbReference>
<keyword evidence="5" id="KW-1185">Reference proteome</keyword>
<dbReference type="Gene3D" id="1.10.510.10">
    <property type="entry name" value="Transferase(Phosphotransferase) domain 1"/>
    <property type="match status" value="1"/>
</dbReference>
<evidence type="ECO:0000313" key="4">
    <source>
        <dbReference type="EMBL" id="GGH79265.1"/>
    </source>
</evidence>
<organism evidence="4 5">
    <name type="scientific">Saccharibacillus endophyticus</name>
    <dbReference type="NCBI Taxonomy" id="2060666"/>
    <lineage>
        <taxon>Bacteria</taxon>
        <taxon>Bacillati</taxon>
        <taxon>Bacillota</taxon>
        <taxon>Bacilli</taxon>
        <taxon>Bacillales</taxon>
        <taxon>Paenibacillaceae</taxon>
        <taxon>Saccharibacillus</taxon>
    </lineage>
</organism>
<comment type="caution">
    <text evidence="4">The sequence shown here is derived from an EMBL/GenBank/DDBJ whole genome shotgun (WGS) entry which is preliminary data.</text>
</comment>
<feature type="compositionally biased region" description="Polar residues" evidence="1">
    <location>
        <begin position="249"/>
        <end position="258"/>
    </location>
</feature>
<dbReference type="Pfam" id="PF13302">
    <property type="entry name" value="Acetyltransf_3"/>
    <property type="match status" value="1"/>
</dbReference>
<dbReference type="Proteomes" id="UP000605427">
    <property type="component" value="Unassembled WGS sequence"/>
</dbReference>
<dbReference type="PROSITE" id="PS51186">
    <property type="entry name" value="GNAT"/>
    <property type="match status" value="1"/>
</dbReference>
<dbReference type="InterPro" id="IPR051531">
    <property type="entry name" value="N-acetyltransferase"/>
</dbReference>
<feature type="domain" description="N-acetyltransferase" evidence="3">
    <location>
        <begin position="23"/>
        <end position="178"/>
    </location>
</feature>
<dbReference type="SUPFAM" id="SSF55729">
    <property type="entry name" value="Acyl-CoA N-acyltransferases (Nat)"/>
    <property type="match status" value="1"/>
</dbReference>
<protein>
    <recommendedName>
        <fullName evidence="6">GNAT family N-acetyltransferase</fullName>
    </recommendedName>
</protein>
<evidence type="ECO:0000256" key="1">
    <source>
        <dbReference type="SAM" id="MobiDB-lite"/>
    </source>
</evidence>
<evidence type="ECO:0000259" key="2">
    <source>
        <dbReference type="PROSITE" id="PS50011"/>
    </source>
</evidence>
<feature type="compositionally biased region" description="Basic and acidic residues" evidence="1">
    <location>
        <begin position="226"/>
        <end position="238"/>
    </location>
</feature>
<dbReference type="InterPro" id="IPR000182">
    <property type="entry name" value="GNAT_dom"/>
</dbReference>
<gene>
    <name evidence="4" type="ORF">GCM10007362_25800</name>
</gene>
<dbReference type="PANTHER" id="PTHR43792:SF1">
    <property type="entry name" value="N-ACETYLTRANSFERASE DOMAIN-CONTAINING PROTEIN"/>
    <property type="match status" value="1"/>
</dbReference>
<proteinExistence type="predicted"/>
<feature type="region of interest" description="Disordered" evidence="1">
    <location>
        <begin position="226"/>
        <end position="292"/>
    </location>
</feature>
<dbReference type="SUPFAM" id="SSF56112">
    <property type="entry name" value="Protein kinase-like (PK-like)"/>
    <property type="match status" value="1"/>
</dbReference>
<dbReference type="PROSITE" id="PS50011">
    <property type="entry name" value="PROTEIN_KINASE_DOM"/>
    <property type="match status" value="1"/>
</dbReference>
<dbReference type="InterPro" id="IPR011009">
    <property type="entry name" value="Kinase-like_dom_sf"/>
</dbReference>
<dbReference type="PANTHER" id="PTHR43792">
    <property type="entry name" value="GNAT FAMILY, PUTATIVE (AFU_ORTHOLOGUE AFUA_3G00765)-RELATED-RELATED"/>
    <property type="match status" value="1"/>
</dbReference>
<dbReference type="InterPro" id="IPR000719">
    <property type="entry name" value="Prot_kinase_dom"/>
</dbReference>
<sequence length="611" mass="68758">MEREKEAVEHEAIPEALIRTPRMQIRRFAQSEWMRLLAYLQDDGIADSFPEGAYTERRLRDMTADPHLYALVSEEDDEVMGHAFCRPGVQPLTGELGIGVRSDYRRHGYAGEAFRALLAHSFGELGLHRLTVTCPPENLALRALLEKTGMRMEGFFRQSLPTADGEWKDECVYALLRDEWRVQERLLEMKEEELTAVETENEAAFETRIAASTAAPETPDIALANHETRQQEEERTKAETVVLTKSHEASQTADTVVQDSAADANEPELQPAQPEFDPNVPQVTFATGEAGGPGPFAPVLPPLGGSVEPAASAEAVTVLGTVVGVQRAVEPDPLGGLIEQRIDGVPFLLRRPHDFNWLAPFGVVFRVWDRQDSGNIAFGLKIEDQQVFIKYAGAATADYEGHPVDAVRRLREAANVYEILEHPTLVRLLDHFETEDGYAMLFEWTEGELLRRDDAPSSPISRFRRLPIEERIDAVERILDFHAHVEAFGYVAIDFYDGSLIYDFERKRITICDIDFYSPAPYTNEMGRMWGSSRFMSPEEHERGAAIDSRTNVYGLGAMAFCLLGSETDRSRERWEAGEALFELAARAVSLDRSERWETVAELLEAWRAAR</sequence>
<reference evidence="5" key="1">
    <citation type="journal article" date="2019" name="Int. J. Syst. Evol. Microbiol.">
        <title>The Global Catalogue of Microorganisms (GCM) 10K type strain sequencing project: providing services to taxonomists for standard genome sequencing and annotation.</title>
        <authorList>
            <consortium name="The Broad Institute Genomics Platform"/>
            <consortium name="The Broad Institute Genome Sequencing Center for Infectious Disease"/>
            <person name="Wu L."/>
            <person name="Ma J."/>
        </authorList>
    </citation>
    <scope>NUCLEOTIDE SEQUENCE [LARGE SCALE GENOMIC DNA]</scope>
    <source>
        <strain evidence="5">CCM 8702</strain>
    </source>
</reference>
<dbReference type="Gene3D" id="3.40.630.30">
    <property type="match status" value="1"/>
</dbReference>
<feature type="domain" description="Protein kinase" evidence="2">
    <location>
        <begin position="350"/>
        <end position="611"/>
    </location>
</feature>